<dbReference type="EMBL" id="KL198009">
    <property type="protein sequence ID" value="KDQ26823.1"/>
    <property type="molecule type" value="Genomic_DNA"/>
</dbReference>
<protein>
    <submittedName>
        <fullName evidence="2">Uncharacterized protein</fullName>
    </submittedName>
</protein>
<keyword evidence="1" id="KW-0472">Membrane</keyword>
<dbReference type="VEuPathDB" id="FungiDB:PLEOSDRAFT_1077644"/>
<organism evidence="2 3">
    <name type="scientific">Pleurotus ostreatus (strain PC15)</name>
    <name type="common">Oyster mushroom</name>
    <dbReference type="NCBI Taxonomy" id="1137138"/>
    <lineage>
        <taxon>Eukaryota</taxon>
        <taxon>Fungi</taxon>
        <taxon>Dikarya</taxon>
        <taxon>Basidiomycota</taxon>
        <taxon>Agaricomycotina</taxon>
        <taxon>Agaricomycetes</taxon>
        <taxon>Agaricomycetidae</taxon>
        <taxon>Agaricales</taxon>
        <taxon>Pleurotineae</taxon>
        <taxon>Pleurotaceae</taxon>
        <taxon>Pleurotus</taxon>
    </lineage>
</organism>
<proteinExistence type="predicted"/>
<dbReference type="STRING" id="1137138.A0A067NFP5"/>
<name>A0A067NFP5_PLEO1</name>
<keyword evidence="1" id="KW-0812">Transmembrane</keyword>
<feature type="transmembrane region" description="Helical" evidence="1">
    <location>
        <begin position="233"/>
        <end position="253"/>
    </location>
</feature>
<evidence type="ECO:0000256" key="1">
    <source>
        <dbReference type="SAM" id="Phobius"/>
    </source>
</evidence>
<sequence>MAQIESFGPRVTSVSFPWPAEVTGLERIVLSAQGDLQRILSAFFARPISVETAFAQTYTQMTLDDPRVPLPEPSDEALSNISPSSPISQTRQVHLQCADRTVCTATSTVRISSSRHAHLFLVEKYAIGQMFRKLGTIPQFELVEVGIGSPDISLPEGKSTDAHATAQPLWRRYRLLIPDFECEIVEVFPCRDMFALGDEWLLDDRVEARQPPVSSGTQLSTSQTVDPCWSSPMLVLSLGTGFFLMLALQIFLISTGRLYC</sequence>
<dbReference type="InterPro" id="IPR028978">
    <property type="entry name" value="Chorismate_lyase_/UTRA_dom_sf"/>
</dbReference>
<dbReference type="SUPFAM" id="SSF64288">
    <property type="entry name" value="Chorismate lyase-like"/>
    <property type="match status" value="1"/>
</dbReference>
<reference evidence="3" key="1">
    <citation type="journal article" date="2014" name="Proc. Natl. Acad. Sci. U.S.A.">
        <title>Extensive sampling of basidiomycete genomes demonstrates inadequacy of the white-rot/brown-rot paradigm for wood decay fungi.</title>
        <authorList>
            <person name="Riley R."/>
            <person name="Salamov A.A."/>
            <person name="Brown D.W."/>
            <person name="Nagy L.G."/>
            <person name="Floudas D."/>
            <person name="Held B.W."/>
            <person name="Levasseur A."/>
            <person name="Lombard V."/>
            <person name="Morin E."/>
            <person name="Otillar R."/>
            <person name="Lindquist E.A."/>
            <person name="Sun H."/>
            <person name="LaButti K.M."/>
            <person name="Schmutz J."/>
            <person name="Jabbour D."/>
            <person name="Luo H."/>
            <person name="Baker S.E."/>
            <person name="Pisabarro A.G."/>
            <person name="Walton J.D."/>
            <person name="Blanchette R.A."/>
            <person name="Henrissat B."/>
            <person name="Martin F."/>
            <person name="Cullen D."/>
            <person name="Hibbett D.S."/>
            <person name="Grigoriev I.V."/>
        </authorList>
    </citation>
    <scope>NUCLEOTIDE SEQUENCE [LARGE SCALE GENOMIC DNA]</scope>
    <source>
        <strain evidence="3">PC15</strain>
    </source>
</reference>
<evidence type="ECO:0000313" key="3">
    <source>
        <dbReference type="Proteomes" id="UP000027073"/>
    </source>
</evidence>
<dbReference type="Gene3D" id="3.40.1410.10">
    <property type="entry name" value="Chorismate lyase-like"/>
    <property type="match status" value="1"/>
</dbReference>
<keyword evidence="1" id="KW-1133">Transmembrane helix</keyword>
<dbReference type="Proteomes" id="UP000027073">
    <property type="component" value="Unassembled WGS sequence"/>
</dbReference>
<dbReference type="InParanoid" id="A0A067NFP5"/>
<evidence type="ECO:0000313" key="2">
    <source>
        <dbReference type="EMBL" id="KDQ26823.1"/>
    </source>
</evidence>
<accession>A0A067NFP5</accession>
<dbReference type="AlphaFoldDB" id="A0A067NFP5"/>
<gene>
    <name evidence="2" type="ORF">PLEOSDRAFT_1077644</name>
</gene>
<dbReference type="HOGENOM" id="CLU_093919_0_0_1"/>
<dbReference type="OrthoDB" id="5673at2759"/>